<dbReference type="GO" id="GO:0016094">
    <property type="term" value="P:polyprenol biosynthetic process"/>
    <property type="evidence" value="ECO:0007669"/>
    <property type="project" value="TreeGrafter"/>
</dbReference>
<keyword evidence="2 3" id="KW-0808">Transferase</keyword>
<dbReference type="PANTHER" id="PTHR10291:SF43">
    <property type="entry name" value="DEHYDRODOLICHYL DIPHOSPHATE SYNTHASE COMPLEX SUBUNIT DHDDS"/>
    <property type="match status" value="1"/>
</dbReference>
<dbReference type="SUPFAM" id="SSF64005">
    <property type="entry name" value="Undecaprenyl diphosphate synthase"/>
    <property type="match status" value="1"/>
</dbReference>
<accession>A0A7S3EQR5</accession>
<dbReference type="HAMAP" id="MF_01139">
    <property type="entry name" value="ISPT"/>
    <property type="match status" value="1"/>
</dbReference>
<keyword evidence="4" id="KW-0732">Signal</keyword>
<comment type="similarity">
    <text evidence="1 3">Belongs to the UPP synthase family.</text>
</comment>
<dbReference type="AlphaFoldDB" id="A0A7S3EQR5"/>
<reference evidence="5" key="1">
    <citation type="submission" date="2021-01" db="EMBL/GenBank/DDBJ databases">
        <authorList>
            <person name="Corre E."/>
            <person name="Pelletier E."/>
            <person name="Niang G."/>
            <person name="Scheremetjew M."/>
            <person name="Finn R."/>
            <person name="Kale V."/>
            <person name="Holt S."/>
            <person name="Cochrane G."/>
            <person name="Meng A."/>
            <person name="Brown T."/>
            <person name="Cohen L."/>
        </authorList>
    </citation>
    <scope>NUCLEOTIDE SEQUENCE</scope>
    <source>
        <strain evidence="5">CCMP 769</strain>
    </source>
</reference>
<dbReference type="PROSITE" id="PS01066">
    <property type="entry name" value="UPP_SYNTHASE"/>
    <property type="match status" value="1"/>
</dbReference>
<protein>
    <recommendedName>
        <fullName evidence="3">Alkyl transferase</fullName>
        <ecNumber evidence="3">2.5.1.-</ecNumber>
    </recommendedName>
</protein>
<dbReference type="GO" id="GO:0005783">
    <property type="term" value="C:endoplasmic reticulum"/>
    <property type="evidence" value="ECO:0007669"/>
    <property type="project" value="TreeGrafter"/>
</dbReference>
<evidence type="ECO:0000313" key="5">
    <source>
        <dbReference type="EMBL" id="CAE0066801.1"/>
    </source>
</evidence>
<dbReference type="Pfam" id="PF01255">
    <property type="entry name" value="Prenyltransf"/>
    <property type="match status" value="1"/>
</dbReference>
<dbReference type="InterPro" id="IPR018520">
    <property type="entry name" value="UPP_synth-like_CS"/>
</dbReference>
<evidence type="ECO:0000256" key="2">
    <source>
        <dbReference type="ARBA" id="ARBA00022679"/>
    </source>
</evidence>
<evidence type="ECO:0000256" key="4">
    <source>
        <dbReference type="SAM" id="SignalP"/>
    </source>
</evidence>
<organism evidence="5">
    <name type="scientific">Rhodosorus marinus</name>
    <dbReference type="NCBI Taxonomy" id="101924"/>
    <lineage>
        <taxon>Eukaryota</taxon>
        <taxon>Rhodophyta</taxon>
        <taxon>Stylonematophyceae</taxon>
        <taxon>Stylonematales</taxon>
        <taxon>Stylonemataceae</taxon>
        <taxon>Rhodosorus</taxon>
    </lineage>
</organism>
<sequence length="320" mass="36668">MWVEWTFSLLVVVGLIVLSRGRPVRKLVLAALRYSGDCPKHVAVIMDGNRRWARRKSMAFRDGHRRGGKTMVDFLTWCRDADISTITVYAFSIENFKRPKGEVDYIMDLAIQNVEDMLQPWSAVHKERIRVRFWGEMDMVPKTLRVLAAKLTCVTSKYEGASLNICFAYTSRVEIAQAIAAVTNAISDGIVPDEVNEELLAEFLESGTCRGGLMSDGWPDVLIRTSGETRLSDFLLWQSAFSHLAFLRVMWPDFNAFHYSRVVLSYRRAKADMDRRAARYQEYMRRIHTSHPLQHETKEALYNIRHMYANNLATTAAGSC</sequence>
<proteinExistence type="inferred from homology"/>
<name>A0A7S3EQR5_9RHOD</name>
<dbReference type="EC" id="2.5.1.-" evidence="3"/>
<dbReference type="EMBL" id="HBHW01044856">
    <property type="protein sequence ID" value="CAE0066801.1"/>
    <property type="molecule type" value="Transcribed_RNA"/>
</dbReference>
<feature type="chain" id="PRO_5030504272" description="Alkyl transferase" evidence="4">
    <location>
        <begin position="22"/>
        <end position="320"/>
    </location>
</feature>
<gene>
    <name evidence="5" type="ORF">RMAR00112_LOCUS34873</name>
</gene>
<feature type="signal peptide" evidence="4">
    <location>
        <begin position="1"/>
        <end position="21"/>
    </location>
</feature>
<evidence type="ECO:0000256" key="1">
    <source>
        <dbReference type="ARBA" id="ARBA00005432"/>
    </source>
</evidence>
<dbReference type="GO" id="GO:0045547">
    <property type="term" value="F:ditrans,polycis-polyprenyl diphosphate synthase [(2E,6E)-farnesyl diphosphate specific] activity"/>
    <property type="evidence" value="ECO:0007669"/>
    <property type="project" value="TreeGrafter"/>
</dbReference>
<dbReference type="PANTHER" id="PTHR10291">
    <property type="entry name" value="DEHYDRODOLICHYL DIPHOSPHATE SYNTHASE FAMILY MEMBER"/>
    <property type="match status" value="1"/>
</dbReference>
<dbReference type="NCBIfam" id="TIGR00055">
    <property type="entry name" value="uppS"/>
    <property type="match status" value="1"/>
</dbReference>
<evidence type="ECO:0000256" key="3">
    <source>
        <dbReference type="RuleBase" id="RU363018"/>
    </source>
</evidence>
<dbReference type="CDD" id="cd00475">
    <property type="entry name" value="Cis_IPPS"/>
    <property type="match status" value="1"/>
</dbReference>
<dbReference type="InterPro" id="IPR036424">
    <property type="entry name" value="UPP_synth-like_sf"/>
</dbReference>
<dbReference type="InterPro" id="IPR001441">
    <property type="entry name" value="UPP_synth-like"/>
</dbReference>
<dbReference type="Gene3D" id="3.40.1180.10">
    <property type="entry name" value="Decaprenyl diphosphate synthase-like"/>
    <property type="match status" value="1"/>
</dbReference>